<name>A0ABM1EC50_PRICU</name>
<accession>A0ABM1EC50</accession>
<evidence type="ECO:0000313" key="2">
    <source>
        <dbReference type="RefSeq" id="XP_014669771.1"/>
    </source>
</evidence>
<organism evidence="1 2">
    <name type="scientific">Priapulus caudatus</name>
    <name type="common">Priapulid worm</name>
    <dbReference type="NCBI Taxonomy" id="37621"/>
    <lineage>
        <taxon>Eukaryota</taxon>
        <taxon>Metazoa</taxon>
        <taxon>Ecdysozoa</taxon>
        <taxon>Scalidophora</taxon>
        <taxon>Priapulida</taxon>
        <taxon>Priapulimorpha</taxon>
        <taxon>Priapulimorphida</taxon>
        <taxon>Priapulidae</taxon>
        <taxon>Priapulus</taxon>
    </lineage>
</organism>
<protein>
    <submittedName>
        <fullName evidence="2">IDLSRF-like peptide</fullName>
    </submittedName>
</protein>
<dbReference type="RefSeq" id="XP_014669771.1">
    <property type="nucleotide sequence ID" value="XM_014814285.1"/>
</dbReference>
<dbReference type="InterPro" id="IPR053103">
    <property type="entry name" value="IDLSRF-like_peptide"/>
</dbReference>
<keyword evidence="1" id="KW-1185">Reference proteome</keyword>
<proteinExistence type="predicted"/>
<gene>
    <name evidence="2" type="primary">LOC106810828</name>
</gene>
<dbReference type="PANTHER" id="PTHR20967">
    <property type="entry name" value="PROHORMONE-4"/>
    <property type="match status" value="1"/>
</dbReference>
<dbReference type="PANTHER" id="PTHR20967:SF0">
    <property type="entry name" value="PROHORMONE-4"/>
    <property type="match status" value="1"/>
</dbReference>
<dbReference type="Proteomes" id="UP000695022">
    <property type="component" value="Unplaced"/>
</dbReference>
<sequence>MLADASVRPPVDEIVAFLRHLIEQNGSDFLAKLFGDKAVQALAPRGGIEKVAIALSESKTVEDFGDVLNLLTTDVEHMRNVLAAVEEGNLELLRSMNIKESAIGDVKFFLDKLVETGFLNRT</sequence>
<dbReference type="GeneID" id="106810828"/>
<reference evidence="2" key="1">
    <citation type="submission" date="2025-08" db="UniProtKB">
        <authorList>
            <consortium name="RefSeq"/>
        </authorList>
    </citation>
    <scope>IDENTIFICATION</scope>
</reference>
<evidence type="ECO:0000313" key="1">
    <source>
        <dbReference type="Proteomes" id="UP000695022"/>
    </source>
</evidence>